<keyword evidence="5" id="KW-1185">Reference proteome</keyword>
<evidence type="ECO:0000313" key="4">
    <source>
        <dbReference type="EnsemblMetazoa" id="XP_030841000"/>
    </source>
</evidence>
<evidence type="ECO:0000313" key="5">
    <source>
        <dbReference type="Proteomes" id="UP000007110"/>
    </source>
</evidence>
<dbReference type="AlphaFoldDB" id="A0A7M7NU71"/>
<dbReference type="Pfam" id="PF13855">
    <property type="entry name" value="LRR_8"/>
    <property type="match status" value="2"/>
</dbReference>
<keyword evidence="3" id="KW-0677">Repeat</keyword>
<keyword evidence="2" id="KW-0732">Signal</keyword>
<evidence type="ECO:0000256" key="2">
    <source>
        <dbReference type="ARBA" id="ARBA00022729"/>
    </source>
</evidence>
<dbReference type="PANTHER" id="PTHR24366">
    <property type="entry name" value="IG(IMMUNOGLOBULIN) AND LRR(LEUCINE RICH REPEAT) DOMAINS"/>
    <property type="match status" value="1"/>
</dbReference>
<dbReference type="SMART" id="SM00369">
    <property type="entry name" value="LRR_TYP"/>
    <property type="match status" value="3"/>
</dbReference>
<organism evidence="4 5">
    <name type="scientific">Strongylocentrotus purpuratus</name>
    <name type="common">Purple sea urchin</name>
    <dbReference type="NCBI Taxonomy" id="7668"/>
    <lineage>
        <taxon>Eukaryota</taxon>
        <taxon>Metazoa</taxon>
        <taxon>Echinodermata</taxon>
        <taxon>Eleutherozoa</taxon>
        <taxon>Echinozoa</taxon>
        <taxon>Echinoidea</taxon>
        <taxon>Euechinoidea</taxon>
        <taxon>Echinacea</taxon>
        <taxon>Camarodonta</taxon>
        <taxon>Echinidea</taxon>
        <taxon>Strongylocentrotidae</taxon>
        <taxon>Strongylocentrotus</taxon>
    </lineage>
</organism>
<evidence type="ECO:0000256" key="1">
    <source>
        <dbReference type="ARBA" id="ARBA00022614"/>
    </source>
</evidence>
<dbReference type="PANTHER" id="PTHR24366:SF161">
    <property type="entry name" value="TIR DOMAIN-CONTAINING PROTEIN"/>
    <property type="match status" value="1"/>
</dbReference>
<dbReference type="EnsemblMetazoa" id="XM_030985140">
    <property type="protein sequence ID" value="XP_030841000"/>
    <property type="gene ID" value="LOC100890808"/>
</dbReference>
<name>A0A7M7NU71_STRPU</name>
<dbReference type="SUPFAM" id="SSF52058">
    <property type="entry name" value="L domain-like"/>
    <property type="match status" value="1"/>
</dbReference>
<dbReference type="FunCoup" id="A0A7M7NU71">
    <property type="interactions" value="95"/>
</dbReference>
<accession>A0A7M7NU71</accession>
<dbReference type="KEGG" id="spu:100890808"/>
<dbReference type="InterPro" id="IPR003591">
    <property type="entry name" value="Leu-rich_rpt_typical-subtyp"/>
</dbReference>
<dbReference type="Gene3D" id="3.80.10.10">
    <property type="entry name" value="Ribonuclease Inhibitor"/>
    <property type="match status" value="2"/>
</dbReference>
<dbReference type="OMA" id="LENLWAF"/>
<reference evidence="4" key="2">
    <citation type="submission" date="2021-01" db="UniProtKB">
        <authorList>
            <consortium name="EnsemblMetazoa"/>
        </authorList>
    </citation>
    <scope>IDENTIFICATION</scope>
</reference>
<keyword evidence="1" id="KW-0433">Leucine-rich repeat</keyword>
<dbReference type="OrthoDB" id="694479at2759"/>
<sequence>MPGIFVDCDARSLTTVPDVNVPRDARTFALTYNQLTAIGDEAFSTLSRLITLRLQQNAISRLGPRAFVGLNRITTLAFLRHTPGLANLRMAYNNIQRIDWEPADQHEGLRSIDLSYNRLAVLENFTGMSVLQSLILSHNRIRTVLAGAFNGSFNVQIRIIDLSKNSIRTIPCLAFVKAVHVVEINLENNRIDFIGQSAFVNQSHFTLRLGNNQLVSLHPSSSLPLLSRNVYFDPNPWRCDCEAVALVGWLQRSGVQRVYCSSPAIFRNRSAYTWIEREYRHSGPDTAP</sequence>
<dbReference type="InterPro" id="IPR001611">
    <property type="entry name" value="Leu-rich_rpt"/>
</dbReference>
<dbReference type="InParanoid" id="A0A7M7NU71"/>
<dbReference type="Proteomes" id="UP000007110">
    <property type="component" value="Unassembled WGS sequence"/>
</dbReference>
<proteinExistence type="predicted"/>
<dbReference type="RefSeq" id="XP_030841000.1">
    <property type="nucleotide sequence ID" value="XM_030985140.1"/>
</dbReference>
<protein>
    <submittedName>
        <fullName evidence="4">Uncharacterized protein</fullName>
    </submittedName>
</protein>
<evidence type="ECO:0000256" key="3">
    <source>
        <dbReference type="ARBA" id="ARBA00022737"/>
    </source>
</evidence>
<reference evidence="5" key="1">
    <citation type="submission" date="2015-02" db="EMBL/GenBank/DDBJ databases">
        <title>Genome sequencing for Strongylocentrotus purpuratus.</title>
        <authorList>
            <person name="Murali S."/>
            <person name="Liu Y."/>
            <person name="Vee V."/>
            <person name="English A."/>
            <person name="Wang M."/>
            <person name="Skinner E."/>
            <person name="Han Y."/>
            <person name="Muzny D.M."/>
            <person name="Worley K.C."/>
            <person name="Gibbs R.A."/>
        </authorList>
    </citation>
    <scope>NUCLEOTIDE SEQUENCE</scope>
</reference>
<dbReference type="GeneID" id="100890808"/>
<dbReference type="PROSITE" id="PS51450">
    <property type="entry name" value="LRR"/>
    <property type="match status" value="2"/>
</dbReference>
<dbReference type="InterPro" id="IPR032675">
    <property type="entry name" value="LRR_dom_sf"/>
</dbReference>